<accession>A0A9C7PVG7</accession>
<dbReference type="Proteomes" id="UP001061958">
    <property type="component" value="Unassembled WGS sequence"/>
</dbReference>
<comment type="caution">
    <text evidence="1">The sequence shown here is derived from an EMBL/GenBank/DDBJ whole genome shotgun (WGS) entry which is preliminary data.</text>
</comment>
<dbReference type="EMBL" id="BQMJ01000021">
    <property type="protein sequence ID" value="GJQ11151.1"/>
    <property type="molecule type" value="Genomic_DNA"/>
</dbReference>
<evidence type="ECO:0000313" key="2">
    <source>
        <dbReference type="Proteomes" id="UP001061958"/>
    </source>
</evidence>
<sequence>MDPFTQVLFLRDLSKLHKDPQSGEVLLTKGLSFEKITVFGIVVDFEETSEENFIIQIEDSSAIANVLVSNHLLSVQHCTLAKGLFVVVFGFVKLLDGLPCQTVVALEFNVIKEPIEELLVELQAIQHYRRYYYPQLFPSVEERRGSVDNTVLALEEILHAIRKNHGLTFCALEKAFNNYSKGQLIYFLSKLIDNFSIYKHEDIYFPL</sequence>
<dbReference type="InterPro" id="IPR012340">
    <property type="entry name" value="NA-bd_OB-fold"/>
</dbReference>
<gene>
    <name evidence="1" type="ORF">GpartN1_g2942.t1</name>
</gene>
<name>A0A9C7PVG7_9RHOD</name>
<proteinExistence type="predicted"/>
<keyword evidence="2" id="KW-1185">Reference proteome</keyword>
<dbReference type="Gene3D" id="2.40.50.140">
    <property type="entry name" value="Nucleic acid-binding proteins"/>
    <property type="match status" value="1"/>
</dbReference>
<evidence type="ECO:0008006" key="3">
    <source>
        <dbReference type="Google" id="ProtNLM"/>
    </source>
</evidence>
<reference evidence="1" key="1">
    <citation type="journal article" date="2022" name="Proc. Natl. Acad. Sci. U.S.A.">
        <title>Life cycle and functional genomics of the unicellular red alga Galdieria for elucidating algal and plant evolution and industrial use.</title>
        <authorList>
            <person name="Hirooka S."/>
            <person name="Itabashi T."/>
            <person name="Ichinose T.M."/>
            <person name="Onuma R."/>
            <person name="Fujiwara T."/>
            <person name="Yamashita S."/>
            <person name="Jong L.W."/>
            <person name="Tomita R."/>
            <person name="Iwane A.H."/>
            <person name="Miyagishima S.Y."/>
        </authorList>
    </citation>
    <scope>NUCLEOTIDE SEQUENCE</scope>
    <source>
        <strain evidence="1">NBRC 102759</strain>
    </source>
</reference>
<dbReference type="AlphaFoldDB" id="A0A9C7PVG7"/>
<organism evidence="1 2">
    <name type="scientific">Galdieria partita</name>
    <dbReference type="NCBI Taxonomy" id="83374"/>
    <lineage>
        <taxon>Eukaryota</taxon>
        <taxon>Rhodophyta</taxon>
        <taxon>Bangiophyceae</taxon>
        <taxon>Galdieriales</taxon>
        <taxon>Galdieriaceae</taxon>
        <taxon>Galdieria</taxon>
    </lineage>
</organism>
<protein>
    <recommendedName>
        <fullName evidence="3">CST complex subunit Stn1 N-terminal domain-containing protein</fullName>
    </recommendedName>
</protein>
<dbReference type="OrthoDB" id="10369248at2759"/>
<evidence type="ECO:0000313" key="1">
    <source>
        <dbReference type="EMBL" id="GJQ11151.1"/>
    </source>
</evidence>
<reference evidence="1" key="2">
    <citation type="submission" date="2022-01" db="EMBL/GenBank/DDBJ databases">
        <authorList>
            <person name="Hirooka S."/>
            <person name="Miyagishima S.Y."/>
        </authorList>
    </citation>
    <scope>NUCLEOTIDE SEQUENCE</scope>
    <source>
        <strain evidence="1">NBRC 102759</strain>
    </source>
</reference>